<protein>
    <recommendedName>
        <fullName evidence="7">Solute carrier family 40 member</fullName>
    </recommendedName>
</protein>
<feature type="compositionally biased region" description="Gly residues" evidence="8">
    <location>
        <begin position="644"/>
        <end position="663"/>
    </location>
</feature>
<name>A0A0D2JVA3_9CHLO</name>
<keyword evidence="7" id="KW-0406">Ion transport</keyword>
<dbReference type="GeneID" id="25738114"/>
<evidence type="ECO:0000256" key="3">
    <source>
        <dbReference type="ARBA" id="ARBA00022448"/>
    </source>
</evidence>
<proteinExistence type="inferred from homology"/>
<evidence type="ECO:0000256" key="1">
    <source>
        <dbReference type="ARBA" id="ARBA00004141"/>
    </source>
</evidence>
<dbReference type="PANTHER" id="PTHR11660:SF57">
    <property type="entry name" value="SOLUTE CARRIER FAMILY 40 MEMBER"/>
    <property type="match status" value="1"/>
</dbReference>
<feature type="region of interest" description="Disordered" evidence="8">
    <location>
        <begin position="641"/>
        <end position="663"/>
    </location>
</feature>
<dbReference type="EMBL" id="KK100989">
    <property type="protein sequence ID" value="KIZ02723.1"/>
    <property type="molecule type" value="Genomic_DNA"/>
</dbReference>
<keyword evidence="10" id="KW-1185">Reference proteome</keyword>
<feature type="transmembrane region" description="Helical" evidence="7">
    <location>
        <begin position="245"/>
        <end position="272"/>
    </location>
</feature>
<dbReference type="InterPro" id="IPR036259">
    <property type="entry name" value="MFS_trans_sf"/>
</dbReference>
<dbReference type="GO" id="GO:0005381">
    <property type="term" value="F:iron ion transmembrane transporter activity"/>
    <property type="evidence" value="ECO:0007669"/>
    <property type="project" value="UniProtKB-UniRule"/>
</dbReference>
<feature type="transmembrane region" description="Helical" evidence="7">
    <location>
        <begin position="419"/>
        <end position="439"/>
    </location>
</feature>
<dbReference type="InterPro" id="IPR009716">
    <property type="entry name" value="Ferroportin-1"/>
</dbReference>
<keyword evidence="4 7" id="KW-0812">Transmembrane</keyword>
<evidence type="ECO:0000256" key="4">
    <source>
        <dbReference type="ARBA" id="ARBA00022692"/>
    </source>
</evidence>
<feature type="transmembrane region" description="Helical" evidence="7">
    <location>
        <begin position="176"/>
        <end position="198"/>
    </location>
</feature>
<dbReference type="PANTHER" id="PTHR11660">
    <property type="entry name" value="SOLUTE CARRIER FAMILY 40 MEMBER"/>
    <property type="match status" value="1"/>
</dbReference>
<feature type="transmembrane region" description="Helical" evidence="7">
    <location>
        <begin position="210"/>
        <end position="233"/>
    </location>
</feature>
<dbReference type="Proteomes" id="UP000054498">
    <property type="component" value="Unassembled WGS sequence"/>
</dbReference>
<keyword evidence="6 7" id="KW-0472">Membrane</keyword>
<comment type="subcellular location">
    <subcellularLocation>
        <location evidence="1 7">Membrane</location>
        <topology evidence="1 7">Multi-pass membrane protein</topology>
    </subcellularLocation>
</comment>
<dbReference type="AlphaFoldDB" id="A0A0D2JVA3"/>
<reference evidence="9 10" key="1">
    <citation type="journal article" date="2013" name="BMC Genomics">
        <title>Reconstruction of the lipid metabolism for the microalga Monoraphidium neglectum from its genome sequence reveals characteristics suitable for biofuel production.</title>
        <authorList>
            <person name="Bogen C."/>
            <person name="Al-Dilaimi A."/>
            <person name="Albersmeier A."/>
            <person name="Wichmann J."/>
            <person name="Grundmann M."/>
            <person name="Rupp O."/>
            <person name="Lauersen K.J."/>
            <person name="Blifernez-Klassen O."/>
            <person name="Kalinowski J."/>
            <person name="Goesmann A."/>
            <person name="Mussgnug J.H."/>
            <person name="Kruse O."/>
        </authorList>
    </citation>
    <scope>NUCLEOTIDE SEQUENCE [LARGE SCALE GENOMIC DNA]</scope>
    <source>
        <strain evidence="9 10">SAG 48.87</strain>
    </source>
</reference>
<gene>
    <name evidence="9" type="ORF">MNEG_5237</name>
</gene>
<feature type="region of interest" description="Disordered" evidence="8">
    <location>
        <begin position="1"/>
        <end position="102"/>
    </location>
</feature>
<dbReference type="STRING" id="145388.A0A0D2JVA3"/>
<feature type="transmembrane region" description="Helical" evidence="7">
    <location>
        <begin position="526"/>
        <end position="544"/>
    </location>
</feature>
<comment type="similarity">
    <text evidence="2 7">Belongs to the ferroportin (FP) (TC 2.A.100) family. SLC40A subfamily.</text>
</comment>
<evidence type="ECO:0000313" key="9">
    <source>
        <dbReference type="EMBL" id="KIZ02723.1"/>
    </source>
</evidence>
<evidence type="ECO:0000256" key="6">
    <source>
        <dbReference type="ARBA" id="ARBA00023136"/>
    </source>
</evidence>
<evidence type="ECO:0000256" key="5">
    <source>
        <dbReference type="ARBA" id="ARBA00022989"/>
    </source>
</evidence>
<dbReference type="GO" id="GO:0016020">
    <property type="term" value="C:membrane"/>
    <property type="evidence" value="ECO:0007669"/>
    <property type="project" value="UniProtKB-SubCell"/>
</dbReference>
<evidence type="ECO:0000313" key="10">
    <source>
        <dbReference type="Proteomes" id="UP000054498"/>
    </source>
</evidence>
<dbReference type="RefSeq" id="XP_013901742.1">
    <property type="nucleotide sequence ID" value="XM_014046288.1"/>
</dbReference>
<feature type="transmembrane region" description="Helical" evidence="7">
    <location>
        <begin position="293"/>
        <end position="316"/>
    </location>
</feature>
<comment type="function">
    <text evidence="7">May be involved in iron transport and iron homeostasis.</text>
</comment>
<feature type="transmembrane region" description="Helical" evidence="7">
    <location>
        <begin position="451"/>
        <end position="476"/>
    </location>
</feature>
<feature type="transmembrane region" description="Helical" evidence="7">
    <location>
        <begin position="594"/>
        <end position="616"/>
    </location>
</feature>
<dbReference type="Pfam" id="PF06963">
    <property type="entry name" value="FPN1"/>
    <property type="match status" value="1"/>
</dbReference>
<accession>A0A0D2JVA3</accession>
<feature type="transmembrane region" description="Helical" evidence="7">
    <location>
        <begin position="322"/>
        <end position="344"/>
    </location>
</feature>
<dbReference type="KEGG" id="mng:MNEG_5237"/>
<keyword evidence="3 7" id="KW-0813">Transport</keyword>
<feature type="transmembrane region" description="Helical" evidence="7">
    <location>
        <begin position="390"/>
        <end position="413"/>
    </location>
</feature>
<organism evidence="9 10">
    <name type="scientific">Monoraphidium neglectum</name>
    <dbReference type="NCBI Taxonomy" id="145388"/>
    <lineage>
        <taxon>Eukaryota</taxon>
        <taxon>Viridiplantae</taxon>
        <taxon>Chlorophyta</taxon>
        <taxon>core chlorophytes</taxon>
        <taxon>Chlorophyceae</taxon>
        <taxon>CS clade</taxon>
        <taxon>Sphaeropleales</taxon>
        <taxon>Selenastraceae</taxon>
        <taxon>Monoraphidium</taxon>
    </lineage>
</organism>
<feature type="compositionally biased region" description="Low complexity" evidence="8">
    <location>
        <begin position="64"/>
        <end position="75"/>
    </location>
</feature>
<dbReference type="OrthoDB" id="648861at2759"/>
<dbReference type="SUPFAM" id="SSF103473">
    <property type="entry name" value="MFS general substrate transporter"/>
    <property type="match status" value="1"/>
</dbReference>
<evidence type="ECO:0000256" key="8">
    <source>
        <dbReference type="SAM" id="MobiDB-lite"/>
    </source>
</evidence>
<keyword evidence="5 7" id="KW-1133">Transmembrane helix</keyword>
<evidence type="ECO:0000256" key="7">
    <source>
        <dbReference type="RuleBase" id="RU365065"/>
    </source>
</evidence>
<sequence>MAHKSGGRTPDLQHGAASAHAPDLWAQPEDERSLMAGGPGESATVAATRTSSDDGALSRHLRTALSVSAPARAALSPPPAAAAAGKGTPSPRGDDEGEEGGAFSRLASGIESRLVSWGGGADEGELSELSGCRGPPAAVCNALFASHALARWAWRTWEFAVALVLIRLYPGSLRLISAYGLLDNLVRVVGGAPVGAFIDRSERLRGATTMYLLQNACILASAAAAGALLWLAGGSDDPLAAVGPAVYWPLVTVAIAVGCTSSVGSMGAAAAVEREWVKALCGPDTLMLARMNSVMRAIDMLCLMLSPMAAGFLMTYAGMLPAVLAIAAYALVVWAPECVLLRVAHRLSPQLREPKAAPRAEAPRQRPRVPFAALCSGWGVYLRQATLLPALALALLYLTCLSLGFLMTAFLTFNGMSEAALSVFRGIAAASGLLSTAIFPRLHRAAGLTAAGAAGFAWLNACLIAGTAPTVAAAILGNPLSSWSAAAAAPVGDHAAGGPAAAPGGAATAGGAAAGGDKFGLASSPLLALLMSGLALSRLGIWLADLAVSQMQQEFVADDEIGTVNGVQSSMQSLFEIFSFVAGSILSRPDQFHWLMLGSLASISTAGILYACYALGFGPGSGGGASGWGRRQPYQQLSEVGAAVDGGGGGRDGGGAEDGVGSA</sequence>
<evidence type="ECO:0000256" key="2">
    <source>
        <dbReference type="ARBA" id="ARBA00006279"/>
    </source>
</evidence>